<comment type="caution">
    <text evidence="1">The sequence shown here is derived from an EMBL/GenBank/DDBJ whole genome shotgun (WGS) entry which is preliminary data.</text>
</comment>
<name>A0A176JZG6_9BACT</name>
<dbReference type="Proteomes" id="UP000077339">
    <property type="component" value="Unassembled WGS sequence"/>
</dbReference>
<dbReference type="SUPFAM" id="SSF53850">
    <property type="entry name" value="Periplasmic binding protein-like II"/>
    <property type="match status" value="1"/>
</dbReference>
<reference evidence="1 2" key="1">
    <citation type="submission" date="2014-02" db="EMBL/GenBank/DDBJ databases">
        <title>Kosmotoga genome sequencing.</title>
        <authorList>
            <person name="Pollo S.M."/>
            <person name="Charchuk R."/>
            <person name="Nesbo C.L."/>
        </authorList>
    </citation>
    <scope>NUCLEOTIDE SEQUENCE [LARGE SCALE GENOMIC DNA]</scope>
    <source>
        <strain evidence="1 2">S304</strain>
    </source>
</reference>
<dbReference type="PATRIC" id="fig|1453497.3.peg.404"/>
<dbReference type="STRING" id="1453497.AT15_02030"/>
<dbReference type="RefSeq" id="WP_068348167.1">
    <property type="nucleotide sequence ID" value="NZ_JFHK01000018.1"/>
</dbReference>
<keyword evidence="2" id="KW-1185">Reference proteome</keyword>
<dbReference type="Gene3D" id="3.40.190.10">
    <property type="entry name" value="Periplasmic binding protein-like II"/>
    <property type="match status" value="1"/>
</dbReference>
<proteinExistence type="predicted"/>
<dbReference type="InterPro" id="IPR006059">
    <property type="entry name" value="SBP"/>
</dbReference>
<evidence type="ECO:0000313" key="1">
    <source>
        <dbReference type="EMBL" id="OAA29475.1"/>
    </source>
</evidence>
<accession>A0A176JZG6</accession>
<dbReference type="PANTHER" id="PTHR43649">
    <property type="entry name" value="ARABINOSE-BINDING PROTEIN-RELATED"/>
    <property type="match status" value="1"/>
</dbReference>
<sequence>MKKARFFLLILLVFLVGITAFSKVVTLNFIEVLTSPGRTKVLKDIIADFEATHPGIKVNLISPPYEQADQKATLMLNTRQPLDIVEVRDYTIKQYVNNGRLENLEPYIANWADAKTLSVVANKAARTVNDTAYIVPQFFFIKGLFVRTDILKKLGVNYIPKTMSELVELCIAITDPSKNQYGFGFRGKSWEFKFSDLIATSFLSDINPSNIYKTKDGKIYFSDPRAVEGLRMYKRLFDEATPKDAINWGFNEQVNAFVSGITPFLIQDPDTVALVDNMLGREHYTVVPVPVGPSGKAYLDYGFTGLGIPSYSKHKKEAWEFIKYISSPEVNAKLCKEYGPLPIHTSTFEDDPYFSTGVYSAWGYMINHPEKYIFASYPLNSPKWPGWAEVHQQYMQAFLLGKISLEETVEKWTEYWAE</sequence>
<dbReference type="InterPro" id="IPR050490">
    <property type="entry name" value="Bact_solute-bd_prot1"/>
</dbReference>
<gene>
    <name evidence="1" type="ORF">AT15_02030</name>
</gene>
<dbReference type="OrthoDB" id="9808332at2"/>
<evidence type="ECO:0000313" key="2">
    <source>
        <dbReference type="Proteomes" id="UP000077339"/>
    </source>
</evidence>
<dbReference type="PANTHER" id="PTHR43649:SF12">
    <property type="entry name" value="DIACETYLCHITOBIOSE BINDING PROTEIN DASA"/>
    <property type="match status" value="1"/>
</dbReference>
<dbReference type="CDD" id="cd13585">
    <property type="entry name" value="PBP2_TMBP_like"/>
    <property type="match status" value="1"/>
</dbReference>
<organism evidence="1 2">
    <name type="scientific">Kosmotoga arenicorallina S304</name>
    <dbReference type="NCBI Taxonomy" id="1453497"/>
    <lineage>
        <taxon>Bacteria</taxon>
        <taxon>Thermotogati</taxon>
        <taxon>Thermotogota</taxon>
        <taxon>Thermotogae</taxon>
        <taxon>Kosmotogales</taxon>
        <taxon>Kosmotogaceae</taxon>
        <taxon>Kosmotoga</taxon>
    </lineage>
</organism>
<protein>
    <submittedName>
        <fullName evidence="1">ABC transporter substrate-binding protein</fullName>
    </submittedName>
</protein>
<dbReference type="EMBL" id="JFHK01000018">
    <property type="protein sequence ID" value="OAA29475.1"/>
    <property type="molecule type" value="Genomic_DNA"/>
</dbReference>
<dbReference type="Pfam" id="PF01547">
    <property type="entry name" value="SBP_bac_1"/>
    <property type="match status" value="1"/>
</dbReference>
<dbReference type="AlphaFoldDB" id="A0A176JZG6"/>